<keyword evidence="2" id="KW-1185">Reference proteome</keyword>
<accession>A0A368VBX1</accession>
<dbReference type="AlphaFoldDB" id="A0A368VBX1"/>
<dbReference type="EMBL" id="QPIZ01000003">
    <property type="protein sequence ID" value="RCW38679.1"/>
    <property type="molecule type" value="Genomic_DNA"/>
</dbReference>
<comment type="caution">
    <text evidence="1">The sequence shown here is derived from an EMBL/GenBank/DDBJ whole genome shotgun (WGS) entry which is preliminary data.</text>
</comment>
<sequence length="54" mass="6128">MNKVVTVRINKEIQKGITELSEVANVPVSKVIRTILNDYIVLYQNNKKNENKAG</sequence>
<protein>
    <submittedName>
        <fullName evidence="1">Uncharacterized protein</fullName>
    </submittedName>
</protein>
<name>A0A368VBX1_9BACT</name>
<reference evidence="1 2" key="1">
    <citation type="submission" date="2018-07" db="EMBL/GenBank/DDBJ databases">
        <title>Freshwater and sediment microbial communities from various areas in North America, analyzing microbe dynamics in response to fracking.</title>
        <authorList>
            <person name="Lamendella R."/>
        </authorList>
    </citation>
    <scope>NUCLEOTIDE SEQUENCE [LARGE SCALE GENOMIC DNA]</scope>
    <source>
        <strain evidence="1 2">160A</strain>
    </source>
</reference>
<proteinExistence type="predicted"/>
<evidence type="ECO:0000313" key="1">
    <source>
        <dbReference type="EMBL" id="RCW38679.1"/>
    </source>
</evidence>
<evidence type="ECO:0000313" key="2">
    <source>
        <dbReference type="Proteomes" id="UP000252733"/>
    </source>
</evidence>
<organism evidence="1 2">
    <name type="scientific">Marinilabilia salmonicolor</name>
    <dbReference type="NCBI Taxonomy" id="989"/>
    <lineage>
        <taxon>Bacteria</taxon>
        <taxon>Pseudomonadati</taxon>
        <taxon>Bacteroidota</taxon>
        <taxon>Bacteroidia</taxon>
        <taxon>Marinilabiliales</taxon>
        <taxon>Marinilabiliaceae</taxon>
        <taxon>Marinilabilia</taxon>
    </lineage>
</organism>
<dbReference type="Proteomes" id="UP000252733">
    <property type="component" value="Unassembled WGS sequence"/>
</dbReference>
<gene>
    <name evidence="1" type="ORF">DFO77_103149</name>
</gene>